<dbReference type="Gene3D" id="3.50.50.60">
    <property type="entry name" value="FAD/NAD(P)-binding domain"/>
    <property type="match status" value="1"/>
</dbReference>
<keyword evidence="12" id="KW-1185">Reference proteome</keyword>
<keyword evidence="5 11" id="KW-0560">Oxidoreductase</keyword>
<keyword evidence="2" id="KW-0444">Lipid biosynthesis</keyword>
<dbReference type="EMBL" id="JASNVW010000001">
    <property type="protein sequence ID" value="MDK6028289.1"/>
    <property type="molecule type" value="Genomic_DNA"/>
</dbReference>
<evidence type="ECO:0000256" key="5">
    <source>
        <dbReference type="ARBA" id="ARBA00023002"/>
    </source>
</evidence>
<evidence type="ECO:0000256" key="2">
    <source>
        <dbReference type="ARBA" id="ARBA00022516"/>
    </source>
</evidence>
<evidence type="ECO:0000313" key="12">
    <source>
        <dbReference type="Proteomes" id="UP001529235"/>
    </source>
</evidence>
<dbReference type="Pfam" id="PF01134">
    <property type="entry name" value="GIDA"/>
    <property type="match status" value="1"/>
</dbReference>
<dbReference type="Proteomes" id="UP001529235">
    <property type="component" value="Unassembled WGS sequence"/>
</dbReference>
<dbReference type="GO" id="GO:0008654">
    <property type="term" value="P:phospholipid biosynthetic process"/>
    <property type="evidence" value="ECO:0007669"/>
    <property type="project" value="UniProtKB-KW"/>
</dbReference>
<keyword evidence="3" id="KW-0285">Flavoprotein</keyword>
<dbReference type="PANTHER" id="PTHR42685">
    <property type="entry name" value="GERANYLGERANYL DIPHOSPHATE REDUCTASE"/>
    <property type="match status" value="1"/>
</dbReference>
<evidence type="ECO:0000259" key="9">
    <source>
        <dbReference type="Pfam" id="PF01134"/>
    </source>
</evidence>
<evidence type="ECO:0000256" key="1">
    <source>
        <dbReference type="ARBA" id="ARBA00001974"/>
    </source>
</evidence>
<evidence type="ECO:0000256" key="7">
    <source>
        <dbReference type="ARBA" id="ARBA00023209"/>
    </source>
</evidence>
<feature type="domain" description="MnmG N-terminal" evidence="9">
    <location>
        <begin position="4"/>
        <end position="51"/>
    </location>
</feature>
<dbReference type="NCBIfam" id="TIGR02032">
    <property type="entry name" value="GG-red-SF"/>
    <property type="match status" value="1"/>
</dbReference>
<dbReference type="PRINTS" id="PR00420">
    <property type="entry name" value="RNGMNOXGNASE"/>
</dbReference>
<dbReference type="PANTHER" id="PTHR42685:SF18">
    <property type="entry name" value="DIGERANYLGERANYLGLYCEROPHOSPHOLIPID REDUCTASE"/>
    <property type="match status" value="1"/>
</dbReference>
<organism evidence="11 12">
    <name type="scientific">Ignisphaera cupida</name>
    <dbReference type="NCBI Taxonomy" id="3050454"/>
    <lineage>
        <taxon>Archaea</taxon>
        <taxon>Thermoproteota</taxon>
        <taxon>Thermoprotei</taxon>
        <taxon>Desulfurococcales</taxon>
        <taxon>Desulfurococcaceae</taxon>
        <taxon>Ignisphaera</taxon>
    </lineage>
</organism>
<evidence type="ECO:0000256" key="3">
    <source>
        <dbReference type="ARBA" id="ARBA00022630"/>
    </source>
</evidence>
<protein>
    <submittedName>
        <fullName evidence="11">NAD(P)/FAD-dependent oxidoreductase</fullName>
        <ecNumber evidence="11">1.-.-.-</ecNumber>
    </submittedName>
</protein>
<dbReference type="InterPro" id="IPR011777">
    <property type="entry name" value="Geranylgeranyl_Rdtase_fam"/>
</dbReference>
<dbReference type="RefSeq" id="WP_285273256.1">
    <property type="nucleotide sequence ID" value="NZ_JASNVW010000001.1"/>
</dbReference>
<evidence type="ECO:0000256" key="8">
    <source>
        <dbReference type="ARBA" id="ARBA00023264"/>
    </source>
</evidence>
<dbReference type="AlphaFoldDB" id="A0ABD4Z505"/>
<keyword evidence="4" id="KW-0274">FAD</keyword>
<comment type="cofactor">
    <cofactor evidence="1">
        <name>FAD</name>
        <dbReference type="ChEBI" id="CHEBI:57692"/>
    </cofactor>
</comment>
<keyword evidence="8" id="KW-1208">Phospholipid metabolism</keyword>
<dbReference type="Pfam" id="PF22578">
    <property type="entry name" value="GGR_cat"/>
    <property type="match status" value="1"/>
</dbReference>
<name>A0ABD4Z505_9CREN</name>
<dbReference type="GO" id="GO:0016491">
    <property type="term" value="F:oxidoreductase activity"/>
    <property type="evidence" value="ECO:0007669"/>
    <property type="project" value="UniProtKB-KW"/>
</dbReference>
<reference evidence="11 12" key="1">
    <citation type="submission" date="2023-05" db="EMBL/GenBank/DDBJ databases">
        <title>A new hyperthermophilic archaea 'Ignisphaera cupida' sp. nov. and description of the family 'Ignisphaeraceae' fam. nov.</title>
        <authorList>
            <person name="Podosokorskaya O.A."/>
            <person name="Elcheninov A.G."/>
            <person name="Klukina A."/>
            <person name="Merkel A.Y."/>
        </authorList>
    </citation>
    <scope>NUCLEOTIDE SEQUENCE [LARGE SCALE GENOMIC DNA]</scope>
    <source>
        <strain evidence="11 12">4213-co</strain>
    </source>
</reference>
<gene>
    <name evidence="11" type="ORF">QPL79_02785</name>
</gene>
<dbReference type="InterPro" id="IPR050407">
    <property type="entry name" value="Geranylgeranyl_reductase"/>
</dbReference>
<dbReference type="EC" id="1.-.-.-" evidence="11"/>
<comment type="caution">
    <text evidence="11">The sequence shown here is derived from an EMBL/GenBank/DDBJ whole genome shotgun (WGS) entry which is preliminary data.</text>
</comment>
<dbReference type="InterPro" id="IPR054715">
    <property type="entry name" value="GGR_cat"/>
</dbReference>
<proteinExistence type="predicted"/>
<dbReference type="InterPro" id="IPR036188">
    <property type="entry name" value="FAD/NAD-bd_sf"/>
</dbReference>
<evidence type="ECO:0000256" key="6">
    <source>
        <dbReference type="ARBA" id="ARBA00023098"/>
    </source>
</evidence>
<dbReference type="SUPFAM" id="SSF51905">
    <property type="entry name" value="FAD/NAD(P)-binding domain"/>
    <property type="match status" value="1"/>
</dbReference>
<evidence type="ECO:0000256" key="4">
    <source>
        <dbReference type="ARBA" id="ARBA00022827"/>
    </source>
</evidence>
<evidence type="ECO:0000259" key="10">
    <source>
        <dbReference type="Pfam" id="PF22578"/>
    </source>
</evidence>
<keyword evidence="7" id="KW-0594">Phospholipid biosynthesis</keyword>
<evidence type="ECO:0000313" key="11">
    <source>
        <dbReference type="EMBL" id="MDK6028289.1"/>
    </source>
</evidence>
<accession>A0ABD4Z505</accession>
<keyword evidence="6" id="KW-0443">Lipid metabolism</keyword>
<sequence length="450" mass="50299">MKYDVIVVGGGVGGLYASYALAKNGLKVALIEMKNEESIGDKVCGDAIGEHHFVELNLEPPIPGFDKDHEYDGVMLISPDELYSISVKGRGYSLNRRNFGLRLYRMAINNGVEAYLEHFFVKPLVSGSRVFGVIAKDKSGFEKKFEGKVVIDATGAAAAVRKSLPREWWISIDIPNEDYNITYREVVVGDIDVDERYAYIYLNVDVAPGGYWWLFPKGRGIYNIGLGVQWKKNAPNPKTQYNNYILSRFKNKVSEVIHRGGGVVPTRRPIPCMVWNGFVVIGDAAATANPVHGGGIGSAMLSAKIASDVIVEALEKGDATIDNLWSYHTKFHRAYGAKQASLDVLRMFLQRMSNSDLNFVFKSGLVNGSEVYDMGSKGVLSTSIISRVKGFIALASRPGFLTKLYKLKQYMDKAMELYLNYPTTPGEYVRWLESEQRLFEEYRSWLAEKV</sequence>
<dbReference type="InterPro" id="IPR040131">
    <property type="entry name" value="MnmG_N"/>
</dbReference>
<feature type="domain" description="Digeranylgeranylglycerophospholipid reductase catalytic" evidence="10">
    <location>
        <begin position="178"/>
        <end position="264"/>
    </location>
</feature>